<dbReference type="GO" id="GO:0005524">
    <property type="term" value="F:ATP binding"/>
    <property type="evidence" value="ECO:0007669"/>
    <property type="project" value="UniProtKB-KW"/>
</dbReference>
<comment type="caution">
    <text evidence="21">The sequence shown here is derived from an EMBL/GenBank/DDBJ whole genome shotgun (WGS) entry which is preliminary data.</text>
</comment>
<evidence type="ECO:0000313" key="21">
    <source>
        <dbReference type="EMBL" id="KAE8686999.1"/>
    </source>
</evidence>
<name>A0A6A2Z6C7_HIBSY</name>
<keyword evidence="3" id="KW-1003">Cell membrane</keyword>
<dbReference type="SUPFAM" id="SSF56112">
    <property type="entry name" value="Protein kinase-like (PK-like)"/>
    <property type="match status" value="1"/>
</dbReference>
<evidence type="ECO:0000313" key="22">
    <source>
        <dbReference type="Proteomes" id="UP000436088"/>
    </source>
</evidence>
<keyword evidence="9" id="KW-0732">Signal</keyword>
<evidence type="ECO:0000259" key="20">
    <source>
        <dbReference type="PROSITE" id="PS50011"/>
    </source>
</evidence>
<dbReference type="SUPFAM" id="SSF52058">
    <property type="entry name" value="L domain-like"/>
    <property type="match status" value="1"/>
</dbReference>
<dbReference type="InterPro" id="IPR000719">
    <property type="entry name" value="Prot_kinase_dom"/>
</dbReference>
<dbReference type="EC" id="2.7.11.1" evidence="2"/>
<keyword evidence="15" id="KW-0472">Membrane</keyword>
<dbReference type="PROSITE" id="PS00108">
    <property type="entry name" value="PROTEIN_KINASE_ST"/>
    <property type="match status" value="1"/>
</dbReference>
<keyword evidence="13" id="KW-0067">ATP-binding</keyword>
<dbReference type="SMART" id="SM00220">
    <property type="entry name" value="S_TKc"/>
    <property type="match status" value="1"/>
</dbReference>
<keyword evidence="12" id="KW-0418">Kinase</keyword>
<keyword evidence="17" id="KW-0325">Glycoprotein</keyword>
<evidence type="ECO:0000256" key="4">
    <source>
        <dbReference type="ARBA" id="ARBA00022527"/>
    </source>
</evidence>
<dbReference type="Gene3D" id="3.30.200.20">
    <property type="entry name" value="Phosphorylase Kinase, domain 1"/>
    <property type="match status" value="1"/>
</dbReference>
<dbReference type="CDD" id="cd14066">
    <property type="entry name" value="STKc_IRAK"/>
    <property type="match status" value="1"/>
</dbReference>
<keyword evidence="11" id="KW-0547">Nucleotide-binding</keyword>
<evidence type="ECO:0000256" key="5">
    <source>
        <dbReference type="ARBA" id="ARBA00022553"/>
    </source>
</evidence>
<comment type="catalytic activity">
    <reaction evidence="18">
        <text>L-threonyl-[protein] + ATP = O-phospho-L-threonyl-[protein] + ADP + H(+)</text>
        <dbReference type="Rhea" id="RHEA:46608"/>
        <dbReference type="Rhea" id="RHEA-COMP:11060"/>
        <dbReference type="Rhea" id="RHEA-COMP:11605"/>
        <dbReference type="ChEBI" id="CHEBI:15378"/>
        <dbReference type="ChEBI" id="CHEBI:30013"/>
        <dbReference type="ChEBI" id="CHEBI:30616"/>
        <dbReference type="ChEBI" id="CHEBI:61977"/>
        <dbReference type="ChEBI" id="CHEBI:456216"/>
        <dbReference type="EC" id="2.7.11.1"/>
    </reaction>
</comment>
<dbReference type="Pfam" id="PF07714">
    <property type="entry name" value="PK_Tyr_Ser-Thr"/>
    <property type="match status" value="1"/>
</dbReference>
<evidence type="ECO:0000256" key="11">
    <source>
        <dbReference type="ARBA" id="ARBA00022741"/>
    </source>
</evidence>
<dbReference type="EMBL" id="VEPZ02001209">
    <property type="protein sequence ID" value="KAE8686999.1"/>
    <property type="molecule type" value="Genomic_DNA"/>
</dbReference>
<keyword evidence="22" id="KW-1185">Reference proteome</keyword>
<keyword evidence="6" id="KW-0433">Leucine-rich repeat</keyword>
<dbReference type="Gene3D" id="3.80.10.10">
    <property type="entry name" value="Ribonuclease Inhibitor"/>
    <property type="match status" value="2"/>
</dbReference>
<dbReference type="FunFam" id="3.80.10.10:FF:000383">
    <property type="entry name" value="Leucine-rich repeat receptor protein kinase EMS1"/>
    <property type="match status" value="1"/>
</dbReference>
<comment type="subcellular location">
    <subcellularLocation>
        <location evidence="1">Cell membrane</location>
        <topology evidence="1">Single-pass membrane protein</topology>
    </subcellularLocation>
</comment>
<keyword evidence="4" id="KW-0723">Serine/threonine-protein kinase</keyword>
<dbReference type="InterPro" id="IPR011009">
    <property type="entry name" value="Kinase-like_dom_sf"/>
</dbReference>
<keyword evidence="16" id="KW-0675">Receptor</keyword>
<evidence type="ECO:0000256" key="6">
    <source>
        <dbReference type="ARBA" id="ARBA00022614"/>
    </source>
</evidence>
<dbReference type="InterPro" id="IPR008271">
    <property type="entry name" value="Ser/Thr_kinase_AS"/>
</dbReference>
<dbReference type="PANTHER" id="PTHR27008:SF610">
    <property type="entry name" value="SERINE-THREONINE_TYROSINE-PROTEIN KINASE CATALYTIC DOMAIN-CONTAINING PROTEIN"/>
    <property type="match status" value="1"/>
</dbReference>
<dbReference type="FunFam" id="1.10.510.10:FF:000358">
    <property type="entry name" value="Putative leucine-rich repeat receptor-like serine/threonine-protein kinase"/>
    <property type="match status" value="1"/>
</dbReference>
<keyword evidence="8" id="KW-0812">Transmembrane</keyword>
<evidence type="ECO:0000256" key="3">
    <source>
        <dbReference type="ARBA" id="ARBA00022475"/>
    </source>
</evidence>
<evidence type="ECO:0000256" key="2">
    <source>
        <dbReference type="ARBA" id="ARBA00012513"/>
    </source>
</evidence>
<evidence type="ECO:0000256" key="1">
    <source>
        <dbReference type="ARBA" id="ARBA00004162"/>
    </source>
</evidence>
<keyword evidence="10" id="KW-0677">Repeat</keyword>
<dbReference type="InterPro" id="IPR001611">
    <property type="entry name" value="Leu-rich_rpt"/>
</dbReference>
<dbReference type="InterPro" id="IPR051809">
    <property type="entry name" value="Plant_receptor-like_S/T_kinase"/>
</dbReference>
<dbReference type="InterPro" id="IPR003591">
    <property type="entry name" value="Leu-rich_rpt_typical-subtyp"/>
</dbReference>
<evidence type="ECO:0000256" key="7">
    <source>
        <dbReference type="ARBA" id="ARBA00022679"/>
    </source>
</evidence>
<proteinExistence type="predicted"/>
<reference evidence="21" key="1">
    <citation type="submission" date="2019-09" db="EMBL/GenBank/DDBJ databases">
        <title>Draft genome information of white flower Hibiscus syriacus.</title>
        <authorList>
            <person name="Kim Y.-M."/>
        </authorList>
    </citation>
    <scope>NUCLEOTIDE SEQUENCE [LARGE SCALE GENOMIC DNA]</scope>
    <source>
        <strain evidence="21">YM2019G1</strain>
    </source>
</reference>
<dbReference type="AlphaFoldDB" id="A0A6A2Z6C7"/>
<dbReference type="InterPro" id="IPR032675">
    <property type="entry name" value="LRR_dom_sf"/>
</dbReference>
<dbReference type="Pfam" id="PF00560">
    <property type="entry name" value="LRR_1"/>
    <property type="match status" value="5"/>
</dbReference>
<evidence type="ECO:0000256" key="14">
    <source>
        <dbReference type="ARBA" id="ARBA00022989"/>
    </source>
</evidence>
<evidence type="ECO:0000256" key="18">
    <source>
        <dbReference type="ARBA" id="ARBA00047899"/>
    </source>
</evidence>
<evidence type="ECO:0000256" key="15">
    <source>
        <dbReference type="ARBA" id="ARBA00023136"/>
    </source>
</evidence>
<accession>A0A6A2Z6C7</accession>
<evidence type="ECO:0000256" key="19">
    <source>
        <dbReference type="ARBA" id="ARBA00048679"/>
    </source>
</evidence>
<keyword evidence="5" id="KW-0597">Phosphoprotein</keyword>
<dbReference type="PROSITE" id="PS50011">
    <property type="entry name" value="PROTEIN_KINASE_DOM"/>
    <property type="match status" value="1"/>
</dbReference>
<dbReference type="SMART" id="SM00369">
    <property type="entry name" value="LRR_TYP"/>
    <property type="match status" value="3"/>
</dbReference>
<dbReference type="Gene3D" id="1.10.510.10">
    <property type="entry name" value="Transferase(Phosphotransferase) domain 1"/>
    <property type="match status" value="1"/>
</dbReference>
<protein>
    <recommendedName>
        <fullName evidence="2">non-specific serine/threonine protein kinase</fullName>
        <ecNumber evidence="2">2.7.11.1</ecNumber>
    </recommendedName>
</protein>
<sequence>MVVNRLTGTLPPDMFTNLTSLTTLFLGGNLLSGRIPPSIGNASSLTHVDLANNSFHGQIPWLGNLPNIQILSLQYNQLVNDGPSGMDFLTSLANSTQLQVFSVAGNWLTGRLPSSIGNLSRQLSLLVMNNNFFEGNLAEEISNLVNVTLIAFEHNSLTGTIPPSIGTLPNLQYIYLHGNRFSGTIPYLGNCQRLQLLYLSLNLLNGTIPSDIFGISSFSMVLNLSFNSLTGFVRSEIGNPNVIQAIDFSSNELSGDIPFTIGDCIEYIDLSSKELAGNIPASLESLRLLQVLNLSRNQLSGEVPRAGIFRNSTSVFLSENLKLCGGVPDLGLPRCDSPGKKSSGSRLRIVLIASFASAAFIIASVTRKKDPGLRQVKEEADSPENQFGIFDWRGQFWISLQGVFNDGSLAAIKVFKMGIHGASKSFLAESEVLRSIRHLNLVKIISICSAGDFKALVLKFMPNGNLEQVLHPRSEDSEVVKALDMNQRLKIAQDVASALEYLHHDRETLVVHRDLKPSNVLLDEEMSAHVTDFGLARILLKNSPNAHLSSSLGLKGSIGYMAPEYGMGAGVLTRGDVYSFGIVILEMFTRKRPIDNMFSGDMDLQKWILMHLPGNFHDIVDRELMQKERQLAPAYDDGIGGMLKIGLMCARKSPDERPTMREVSVMIKNVKASLSE</sequence>
<dbReference type="Proteomes" id="UP000436088">
    <property type="component" value="Unassembled WGS sequence"/>
</dbReference>
<gene>
    <name evidence="21" type="ORF">F3Y22_tig00111027pilonHSYRG00695</name>
</gene>
<evidence type="ECO:0000256" key="9">
    <source>
        <dbReference type="ARBA" id="ARBA00022729"/>
    </source>
</evidence>
<organism evidence="21 22">
    <name type="scientific">Hibiscus syriacus</name>
    <name type="common">Rose of Sharon</name>
    <dbReference type="NCBI Taxonomy" id="106335"/>
    <lineage>
        <taxon>Eukaryota</taxon>
        <taxon>Viridiplantae</taxon>
        <taxon>Streptophyta</taxon>
        <taxon>Embryophyta</taxon>
        <taxon>Tracheophyta</taxon>
        <taxon>Spermatophyta</taxon>
        <taxon>Magnoliopsida</taxon>
        <taxon>eudicotyledons</taxon>
        <taxon>Gunneridae</taxon>
        <taxon>Pentapetalae</taxon>
        <taxon>rosids</taxon>
        <taxon>malvids</taxon>
        <taxon>Malvales</taxon>
        <taxon>Malvaceae</taxon>
        <taxon>Malvoideae</taxon>
        <taxon>Hibiscus</taxon>
    </lineage>
</organism>
<dbReference type="GO" id="GO:0004674">
    <property type="term" value="F:protein serine/threonine kinase activity"/>
    <property type="evidence" value="ECO:0007669"/>
    <property type="project" value="UniProtKB-KW"/>
</dbReference>
<evidence type="ECO:0000256" key="10">
    <source>
        <dbReference type="ARBA" id="ARBA00022737"/>
    </source>
</evidence>
<keyword evidence="14" id="KW-1133">Transmembrane helix</keyword>
<evidence type="ECO:0000256" key="17">
    <source>
        <dbReference type="ARBA" id="ARBA00023180"/>
    </source>
</evidence>
<dbReference type="PANTHER" id="PTHR27008">
    <property type="entry name" value="OS04G0122200 PROTEIN"/>
    <property type="match status" value="1"/>
</dbReference>
<comment type="catalytic activity">
    <reaction evidence="19">
        <text>L-seryl-[protein] + ATP = O-phospho-L-seryl-[protein] + ADP + H(+)</text>
        <dbReference type="Rhea" id="RHEA:17989"/>
        <dbReference type="Rhea" id="RHEA-COMP:9863"/>
        <dbReference type="Rhea" id="RHEA-COMP:11604"/>
        <dbReference type="ChEBI" id="CHEBI:15378"/>
        <dbReference type="ChEBI" id="CHEBI:29999"/>
        <dbReference type="ChEBI" id="CHEBI:30616"/>
        <dbReference type="ChEBI" id="CHEBI:83421"/>
        <dbReference type="ChEBI" id="CHEBI:456216"/>
        <dbReference type="EC" id="2.7.11.1"/>
    </reaction>
</comment>
<dbReference type="InterPro" id="IPR001245">
    <property type="entry name" value="Ser-Thr/Tyr_kinase_cat_dom"/>
</dbReference>
<evidence type="ECO:0000256" key="8">
    <source>
        <dbReference type="ARBA" id="ARBA00022692"/>
    </source>
</evidence>
<feature type="domain" description="Protein kinase" evidence="20">
    <location>
        <begin position="349"/>
        <end position="667"/>
    </location>
</feature>
<keyword evidence="7" id="KW-0808">Transferase</keyword>
<evidence type="ECO:0000256" key="16">
    <source>
        <dbReference type="ARBA" id="ARBA00023170"/>
    </source>
</evidence>
<dbReference type="GO" id="GO:0005886">
    <property type="term" value="C:plasma membrane"/>
    <property type="evidence" value="ECO:0007669"/>
    <property type="project" value="UniProtKB-SubCell"/>
</dbReference>
<evidence type="ECO:0000256" key="12">
    <source>
        <dbReference type="ARBA" id="ARBA00022777"/>
    </source>
</evidence>
<evidence type="ECO:0000256" key="13">
    <source>
        <dbReference type="ARBA" id="ARBA00022840"/>
    </source>
</evidence>